<keyword evidence="19" id="KW-1185">Reference proteome</keyword>
<evidence type="ECO:0000256" key="7">
    <source>
        <dbReference type="ARBA" id="ARBA00022729"/>
    </source>
</evidence>
<dbReference type="Gene3D" id="2.170.130.10">
    <property type="entry name" value="TonB-dependent receptor, plug domain"/>
    <property type="match status" value="1"/>
</dbReference>
<dbReference type="GO" id="GO:0015891">
    <property type="term" value="P:siderophore transport"/>
    <property type="evidence" value="ECO:0007669"/>
    <property type="project" value="InterPro"/>
</dbReference>
<dbReference type="GO" id="GO:0009279">
    <property type="term" value="C:cell outer membrane"/>
    <property type="evidence" value="ECO:0007669"/>
    <property type="project" value="UniProtKB-SubCell"/>
</dbReference>
<dbReference type="PANTHER" id="PTHR32552:SF68">
    <property type="entry name" value="FERRICHROME OUTER MEMBRANE TRANSPORTER_PHAGE RECEPTOR"/>
    <property type="match status" value="1"/>
</dbReference>
<evidence type="ECO:0000256" key="2">
    <source>
        <dbReference type="ARBA" id="ARBA00009810"/>
    </source>
</evidence>
<dbReference type="EMBL" id="SGIT01000001">
    <property type="protein sequence ID" value="RZF61514.1"/>
    <property type="molecule type" value="Genomic_DNA"/>
</dbReference>
<comment type="similarity">
    <text evidence="2 14 15">Belongs to the TonB-dependent receptor family.</text>
</comment>
<keyword evidence="10 15" id="KW-0798">TonB box</keyword>
<dbReference type="SUPFAM" id="SSF56935">
    <property type="entry name" value="Porins"/>
    <property type="match status" value="1"/>
</dbReference>
<dbReference type="Pfam" id="PF07715">
    <property type="entry name" value="Plug"/>
    <property type="match status" value="1"/>
</dbReference>
<evidence type="ECO:0000259" key="16">
    <source>
        <dbReference type="Pfam" id="PF00593"/>
    </source>
</evidence>
<dbReference type="OrthoDB" id="9775095at2"/>
<evidence type="ECO:0000256" key="14">
    <source>
        <dbReference type="PROSITE-ProRule" id="PRU01360"/>
    </source>
</evidence>
<feature type="domain" description="TonB-dependent receptor-like beta-barrel" evidence="16">
    <location>
        <begin position="397"/>
        <end position="846"/>
    </location>
</feature>
<evidence type="ECO:0000256" key="13">
    <source>
        <dbReference type="ARBA" id="ARBA00023237"/>
    </source>
</evidence>
<dbReference type="CDD" id="cd01347">
    <property type="entry name" value="ligand_gated_channel"/>
    <property type="match status" value="1"/>
</dbReference>
<dbReference type="RefSeq" id="WP_130139743.1">
    <property type="nucleotide sequence ID" value="NZ_SGIT01000001.1"/>
</dbReference>
<dbReference type="InterPro" id="IPR036942">
    <property type="entry name" value="Beta-barrel_TonB_sf"/>
</dbReference>
<protein>
    <submittedName>
        <fullName evidence="18">TonB-dependent siderophore receptor</fullName>
    </submittedName>
</protein>
<dbReference type="InterPro" id="IPR000531">
    <property type="entry name" value="Beta-barrel_TonB"/>
</dbReference>
<dbReference type="NCBIfam" id="TIGR01783">
    <property type="entry name" value="TonB-siderophor"/>
    <property type="match status" value="1"/>
</dbReference>
<dbReference type="GO" id="GO:0038023">
    <property type="term" value="F:signaling receptor activity"/>
    <property type="evidence" value="ECO:0007669"/>
    <property type="project" value="InterPro"/>
</dbReference>
<evidence type="ECO:0000256" key="12">
    <source>
        <dbReference type="ARBA" id="ARBA00023170"/>
    </source>
</evidence>
<dbReference type="InterPro" id="IPR010105">
    <property type="entry name" value="TonB_sidphr_rcpt"/>
</dbReference>
<evidence type="ECO:0000256" key="4">
    <source>
        <dbReference type="ARBA" id="ARBA00022452"/>
    </source>
</evidence>
<evidence type="ECO:0000259" key="17">
    <source>
        <dbReference type="Pfam" id="PF07715"/>
    </source>
</evidence>
<evidence type="ECO:0000313" key="18">
    <source>
        <dbReference type="EMBL" id="RZF61514.1"/>
    </source>
</evidence>
<evidence type="ECO:0000256" key="10">
    <source>
        <dbReference type="ARBA" id="ARBA00023077"/>
    </source>
</evidence>
<keyword evidence="5" id="KW-0410">Iron transport</keyword>
<dbReference type="InterPro" id="IPR013784">
    <property type="entry name" value="Carb-bd-like_fold"/>
</dbReference>
<name>A0A4Q6XVU5_9SPHI</name>
<evidence type="ECO:0000256" key="9">
    <source>
        <dbReference type="ARBA" id="ARBA00023065"/>
    </source>
</evidence>
<keyword evidence="13 14" id="KW-0998">Cell outer membrane</keyword>
<comment type="caution">
    <text evidence="18">The sequence shown here is derived from an EMBL/GenBank/DDBJ whole genome shotgun (WGS) entry which is preliminary data.</text>
</comment>
<keyword evidence="4 14" id="KW-1134">Transmembrane beta strand</keyword>
<keyword evidence="3 14" id="KW-0813">Transport</keyword>
<dbReference type="Proteomes" id="UP000292855">
    <property type="component" value="Unassembled WGS sequence"/>
</dbReference>
<dbReference type="PROSITE" id="PS52016">
    <property type="entry name" value="TONB_DEPENDENT_REC_3"/>
    <property type="match status" value="1"/>
</dbReference>
<organism evidence="18 19">
    <name type="scientific">Sphingobacterium corticibacterium</name>
    <dbReference type="NCBI Taxonomy" id="2484746"/>
    <lineage>
        <taxon>Bacteria</taxon>
        <taxon>Pseudomonadati</taxon>
        <taxon>Bacteroidota</taxon>
        <taxon>Sphingobacteriia</taxon>
        <taxon>Sphingobacteriales</taxon>
        <taxon>Sphingobacteriaceae</taxon>
        <taxon>Sphingobacterium</taxon>
    </lineage>
</organism>
<keyword evidence="6 14" id="KW-0812">Transmembrane</keyword>
<sequence>MQTTTKHISIILFILIFSLQCPLLAYSQTDVLKERVTLNLSNSTIEDLIQALEQRLGIHFSYLSTQFDPQRKIDVRIVDKPLEEVLAEVLQLTPANYRVDGRQISIRSGAQQSASLRGYITTQDGLPAPHTTVRIRDGQSTMANAQGYYAIEGATPGQHLLEVKLLGTDLQTHRVNLKEGENKQHFILSYTSHHLSEVLVVGNKYEISSKKQSEDVARIALPYLENPQVYSVIDKELIKEQSAITLDEAFRNVPGAAPSKTGAGMPAFFSRGFQTSENFRNGMATYLRTGIDLANVERVEAIKGPNSTFFGAQMTSFGGIINYITKKPYETFGGEVAYSTGSWNFNRITADLNTPLGKEKDVLFRVNIARQQENSFQYQGGNNSMLIAPSLHYHVNDRLALSLDADYSSQKGITPAGWFISGTLAERSFNDLNLSYKESLNDNSLTSQQQSGNVLFQANYKISDNWASETKYAWGNGAYDDLYIFDLIWRTRDSVDRILRAFSDEQTARHNLQQNFKGNFRIGSLLNIAVIGLDWVQNHRYTRYDGLGYGQKVFESVDLNQLSEAPVIRIEDVQHILSQRNTGYNQTTQKTLGAYIADVISIADRLHLSLGLRFDRFINDGTYNTLSRATTGSYTQNTLSPRLGFSYELLPERLSFFGNYMNGFKNIGNQIQPDQSISVFKAQRANQLEAGTKIAFGKILNATLTYYDIQVSNSVMNRVVDNMNFYFQEGEQKSQGFEAELMSNPLPGFNILTSYAYNHNKFRKANANVEGKRALGTPEHVVNAWATYALLTGSLKGLGIGGGYTYVSDAFLDASNQFILDGYHLLDATLYYNHPKFRLSIKGNNLLDVQYWVSDGYYARPQRPGNFLASITYRF</sequence>
<dbReference type="PANTHER" id="PTHR32552">
    <property type="entry name" value="FERRICHROME IRON RECEPTOR-RELATED"/>
    <property type="match status" value="1"/>
</dbReference>
<reference evidence="18 19" key="1">
    <citation type="submission" date="2019-02" db="EMBL/GenBank/DDBJ databases">
        <authorList>
            <person name="Li Y."/>
        </authorList>
    </citation>
    <scope>NUCLEOTIDE SEQUENCE [LARGE SCALE GENOMIC DNA]</scope>
    <source>
        <strain evidence="18 19">30C10-4-7</strain>
    </source>
</reference>
<keyword evidence="8" id="KW-0408">Iron</keyword>
<evidence type="ECO:0000256" key="1">
    <source>
        <dbReference type="ARBA" id="ARBA00004571"/>
    </source>
</evidence>
<dbReference type="GO" id="GO:0030246">
    <property type="term" value="F:carbohydrate binding"/>
    <property type="evidence" value="ECO:0007669"/>
    <property type="project" value="InterPro"/>
</dbReference>
<dbReference type="InterPro" id="IPR012910">
    <property type="entry name" value="Plug_dom"/>
</dbReference>
<evidence type="ECO:0000256" key="5">
    <source>
        <dbReference type="ARBA" id="ARBA00022496"/>
    </source>
</evidence>
<keyword evidence="12 18" id="KW-0675">Receptor</keyword>
<evidence type="ECO:0000256" key="6">
    <source>
        <dbReference type="ARBA" id="ARBA00022692"/>
    </source>
</evidence>
<evidence type="ECO:0000256" key="8">
    <source>
        <dbReference type="ARBA" id="ARBA00023004"/>
    </source>
</evidence>
<comment type="subcellular location">
    <subcellularLocation>
        <location evidence="1 14">Cell outer membrane</location>
        <topology evidence="1 14">Multi-pass membrane protein</topology>
    </subcellularLocation>
</comment>
<keyword evidence="9" id="KW-0406">Ion transport</keyword>
<feature type="domain" description="TonB-dependent receptor plug" evidence="17">
    <location>
        <begin position="225"/>
        <end position="313"/>
    </location>
</feature>
<accession>A0A4Q6XVU5</accession>
<evidence type="ECO:0000313" key="19">
    <source>
        <dbReference type="Proteomes" id="UP000292855"/>
    </source>
</evidence>
<dbReference type="GO" id="GO:0015344">
    <property type="term" value="F:siderophore uptake transmembrane transporter activity"/>
    <property type="evidence" value="ECO:0007669"/>
    <property type="project" value="TreeGrafter"/>
</dbReference>
<dbReference type="InterPro" id="IPR037066">
    <property type="entry name" value="Plug_dom_sf"/>
</dbReference>
<evidence type="ECO:0000256" key="15">
    <source>
        <dbReference type="RuleBase" id="RU003357"/>
    </source>
</evidence>
<evidence type="ECO:0000256" key="11">
    <source>
        <dbReference type="ARBA" id="ARBA00023136"/>
    </source>
</evidence>
<keyword evidence="11 14" id="KW-0472">Membrane</keyword>
<gene>
    <name evidence="18" type="ORF">EWE74_01330</name>
</gene>
<dbReference type="AlphaFoldDB" id="A0A4Q6XVU5"/>
<evidence type="ECO:0000256" key="3">
    <source>
        <dbReference type="ARBA" id="ARBA00022448"/>
    </source>
</evidence>
<dbReference type="Pfam" id="PF00593">
    <property type="entry name" value="TonB_dep_Rec_b-barrel"/>
    <property type="match status" value="1"/>
</dbReference>
<dbReference type="Gene3D" id="2.40.170.20">
    <property type="entry name" value="TonB-dependent receptor, beta-barrel domain"/>
    <property type="match status" value="1"/>
</dbReference>
<proteinExistence type="inferred from homology"/>
<dbReference type="Pfam" id="PF13620">
    <property type="entry name" value="CarboxypepD_reg"/>
    <property type="match status" value="1"/>
</dbReference>
<keyword evidence="7" id="KW-0732">Signal</keyword>
<dbReference type="InterPro" id="IPR039426">
    <property type="entry name" value="TonB-dep_rcpt-like"/>
</dbReference>
<dbReference type="SUPFAM" id="SSF49452">
    <property type="entry name" value="Starch-binding domain-like"/>
    <property type="match status" value="1"/>
</dbReference>